<comment type="caution">
    <text evidence="10">The sequence shown here is derived from an EMBL/GenBank/DDBJ whole genome shotgun (WGS) entry which is preliminary data.</text>
</comment>
<evidence type="ECO:0000313" key="11">
    <source>
        <dbReference type="Proteomes" id="UP000178428"/>
    </source>
</evidence>
<dbReference type="Pfam" id="PF06421">
    <property type="entry name" value="LepA_C"/>
    <property type="match status" value="1"/>
</dbReference>
<name>A0A1G2EZL7_9BACT</name>
<keyword evidence="7 8" id="KW-0472">Membrane</keyword>
<proteinExistence type="inferred from homology"/>
<evidence type="ECO:0000259" key="9">
    <source>
        <dbReference type="PROSITE" id="PS51722"/>
    </source>
</evidence>
<dbReference type="Pfam" id="PF00679">
    <property type="entry name" value="EFG_C"/>
    <property type="match status" value="1"/>
</dbReference>
<dbReference type="SUPFAM" id="SSF54980">
    <property type="entry name" value="EF-G C-terminal domain-like"/>
    <property type="match status" value="2"/>
</dbReference>
<dbReference type="Gene3D" id="3.30.70.240">
    <property type="match status" value="1"/>
</dbReference>
<dbReference type="PROSITE" id="PS00301">
    <property type="entry name" value="G_TR_1"/>
    <property type="match status" value="1"/>
</dbReference>
<dbReference type="InterPro" id="IPR013842">
    <property type="entry name" value="LepA_CTD"/>
</dbReference>
<dbReference type="InterPro" id="IPR000640">
    <property type="entry name" value="EFG_V-like"/>
</dbReference>
<keyword evidence="2 8" id="KW-1003">Cell membrane</keyword>
<dbReference type="Gene3D" id="3.30.70.870">
    <property type="entry name" value="Elongation Factor G (Translational Gtpase), domain 3"/>
    <property type="match status" value="1"/>
</dbReference>
<dbReference type="InterPro" id="IPR004161">
    <property type="entry name" value="EFTu-like_2"/>
</dbReference>
<dbReference type="Pfam" id="PF14492">
    <property type="entry name" value="EFG_III"/>
    <property type="match status" value="1"/>
</dbReference>
<dbReference type="Pfam" id="PF00009">
    <property type="entry name" value="GTP_EFTU"/>
    <property type="match status" value="1"/>
</dbReference>
<dbReference type="HAMAP" id="MF_00071">
    <property type="entry name" value="LepA"/>
    <property type="match status" value="1"/>
</dbReference>
<dbReference type="NCBIfam" id="TIGR01393">
    <property type="entry name" value="lepA"/>
    <property type="match status" value="1"/>
</dbReference>
<dbReference type="Gene3D" id="2.40.30.10">
    <property type="entry name" value="Translation factors"/>
    <property type="match status" value="1"/>
</dbReference>
<dbReference type="InterPro" id="IPR031157">
    <property type="entry name" value="G_TR_CS"/>
</dbReference>
<keyword evidence="4 8" id="KW-0378">Hydrolase</keyword>
<dbReference type="FunFam" id="2.40.30.10:FF:000015">
    <property type="entry name" value="Translation factor GUF1, mitochondrial"/>
    <property type="match status" value="1"/>
</dbReference>
<comment type="function">
    <text evidence="8">Required for accurate and efficient protein synthesis under certain stress conditions. May act as a fidelity factor of the translation reaction, by catalyzing a one-codon backward translocation of tRNAs on improperly translocated ribosomes. Back-translocation proceeds from a post-translocation (POST) complex to a pre-translocation (PRE) complex, thus giving elongation factor G a second chance to translocate the tRNAs correctly. Binds to ribosomes in a GTP-dependent manner.</text>
</comment>
<dbReference type="GO" id="GO:0005886">
    <property type="term" value="C:plasma membrane"/>
    <property type="evidence" value="ECO:0007669"/>
    <property type="project" value="UniProtKB-SubCell"/>
</dbReference>
<feature type="binding site" evidence="8">
    <location>
        <begin position="144"/>
        <end position="147"/>
    </location>
    <ligand>
        <name>GTP</name>
        <dbReference type="ChEBI" id="CHEBI:37565"/>
    </ligand>
</feature>
<dbReference type="PANTHER" id="PTHR43512:SF4">
    <property type="entry name" value="TRANSLATION FACTOR GUF1 HOMOLOG, CHLOROPLASTIC"/>
    <property type="match status" value="1"/>
</dbReference>
<dbReference type="AlphaFoldDB" id="A0A1G2EZL7"/>
<gene>
    <name evidence="8" type="primary">lepA</name>
    <name evidence="10" type="ORF">A3J00_01615</name>
</gene>
<dbReference type="InterPro" id="IPR006297">
    <property type="entry name" value="EF-4"/>
</dbReference>
<evidence type="ECO:0000313" key="10">
    <source>
        <dbReference type="EMBL" id="OGZ31225.1"/>
    </source>
</evidence>
<dbReference type="FunFam" id="3.40.50.300:FF:000078">
    <property type="entry name" value="Elongation factor 4"/>
    <property type="match status" value="1"/>
</dbReference>
<dbReference type="Gene3D" id="3.40.50.300">
    <property type="entry name" value="P-loop containing nucleotide triphosphate hydrolases"/>
    <property type="match status" value="1"/>
</dbReference>
<dbReference type="STRING" id="1801725.A3J00_01615"/>
<dbReference type="GO" id="GO:0045727">
    <property type="term" value="P:positive regulation of translation"/>
    <property type="evidence" value="ECO:0007669"/>
    <property type="project" value="UniProtKB-UniRule"/>
</dbReference>
<dbReference type="InterPro" id="IPR038363">
    <property type="entry name" value="LepA_C_sf"/>
</dbReference>
<dbReference type="GO" id="GO:0003924">
    <property type="term" value="F:GTPase activity"/>
    <property type="evidence" value="ECO:0007669"/>
    <property type="project" value="UniProtKB-UniRule"/>
</dbReference>
<comment type="similarity">
    <text evidence="1 8">Belongs to the TRAFAC class translation factor GTPase superfamily. Classic translation factor GTPase family. LepA subfamily.</text>
</comment>
<evidence type="ECO:0000256" key="1">
    <source>
        <dbReference type="ARBA" id="ARBA00005454"/>
    </source>
</evidence>
<comment type="catalytic activity">
    <reaction evidence="8">
        <text>GTP + H2O = GDP + phosphate + H(+)</text>
        <dbReference type="Rhea" id="RHEA:19669"/>
        <dbReference type="ChEBI" id="CHEBI:15377"/>
        <dbReference type="ChEBI" id="CHEBI:15378"/>
        <dbReference type="ChEBI" id="CHEBI:37565"/>
        <dbReference type="ChEBI" id="CHEBI:43474"/>
        <dbReference type="ChEBI" id="CHEBI:58189"/>
        <dbReference type="EC" id="3.6.5.n1"/>
    </reaction>
</comment>
<dbReference type="Pfam" id="PF03144">
    <property type="entry name" value="GTP_EFTU_D2"/>
    <property type="match status" value="1"/>
</dbReference>
<sequence length="608" mass="68193">MENIRNFVIIAHIDHGKSTLADRFLELTGTVEKRKMREQVLDSMELERERGITIKMQPVRMIYHPNRPESSRDEGPERVLNPDHVLNLIDTPGHVDFAYEVSRALAAVEGAILLVDSTQGVEAQTISVLDLAKELKLKIIPVINKIDLPGARAEKTAEEIQKILNIEPDGILRVSGKTGEGVDNLLEAVVKKIPAPGGKAESPRKALIFDFDYSLHQGVIAYVRVFDGVFKKGDEIKLAQSGAKFSIQEIGVFKPERFSVPELGAGSIGYIVTNIKDPATVKIGDTLVSVLNPAPALEGYREVQPVVWTSVYPVKEEDFSDFKKAISRLHLSDASFSFEEESSSVLGRGMRLGFLGMLHLEIALERLKREFGVSVIAASPTVAYEIKFKNGETKIVFAPSEFPEEHETVSVKERWVNFKMIVLSKYLSSCLKLIQLHEGSVSGSDSFGEDRIIIQAEMPLRELMRDFFDELKSATSGYASFSYELGAYRDADVVRMDILVHNDRVPAFSRVVSRSRAEREAKDAVEKLYSILPRELFAMKIQASALGRIISSRTLPALKKDVTGYLYGGDRTRKMKLWQKQKKGKKRLKEFGRVDIPHDVFIKMIRRS</sequence>
<dbReference type="InterPro" id="IPR027417">
    <property type="entry name" value="P-loop_NTPase"/>
</dbReference>
<dbReference type="PANTHER" id="PTHR43512">
    <property type="entry name" value="TRANSLATION FACTOR GUF1-RELATED"/>
    <property type="match status" value="1"/>
</dbReference>
<dbReference type="NCBIfam" id="TIGR00231">
    <property type="entry name" value="small_GTP"/>
    <property type="match status" value="1"/>
</dbReference>
<feature type="domain" description="Tr-type G" evidence="9">
    <location>
        <begin position="2"/>
        <end position="197"/>
    </location>
</feature>
<dbReference type="InterPro" id="IPR000795">
    <property type="entry name" value="T_Tr_GTP-bd_dom"/>
</dbReference>
<protein>
    <recommendedName>
        <fullName evidence="8">Elongation factor 4</fullName>
        <shortName evidence="8">EF-4</shortName>
        <ecNumber evidence="8">3.6.5.n1</ecNumber>
    </recommendedName>
    <alternativeName>
        <fullName evidence="8">Ribosomal back-translocase LepA</fullName>
    </alternativeName>
</protein>
<evidence type="ECO:0000256" key="2">
    <source>
        <dbReference type="ARBA" id="ARBA00022475"/>
    </source>
</evidence>
<organism evidence="10 11">
    <name type="scientific">Candidatus Niyogibacteria bacterium RIFCSPLOWO2_02_FULL_45_13</name>
    <dbReference type="NCBI Taxonomy" id="1801725"/>
    <lineage>
        <taxon>Bacteria</taxon>
        <taxon>Candidatus Niyogiibacteriota</taxon>
    </lineage>
</organism>
<dbReference type="Proteomes" id="UP000178428">
    <property type="component" value="Unassembled WGS sequence"/>
</dbReference>
<dbReference type="InterPro" id="IPR035647">
    <property type="entry name" value="EFG_III/V"/>
</dbReference>
<dbReference type="InterPro" id="IPR005225">
    <property type="entry name" value="Small_GTP-bd"/>
</dbReference>
<dbReference type="EC" id="3.6.5.n1" evidence="8"/>
<evidence type="ECO:0000256" key="3">
    <source>
        <dbReference type="ARBA" id="ARBA00022741"/>
    </source>
</evidence>
<evidence type="ECO:0000256" key="5">
    <source>
        <dbReference type="ARBA" id="ARBA00022917"/>
    </source>
</evidence>
<dbReference type="SUPFAM" id="SSF52540">
    <property type="entry name" value="P-loop containing nucleoside triphosphate hydrolases"/>
    <property type="match status" value="1"/>
</dbReference>
<dbReference type="GO" id="GO:0005525">
    <property type="term" value="F:GTP binding"/>
    <property type="evidence" value="ECO:0007669"/>
    <property type="project" value="UniProtKB-UniRule"/>
</dbReference>
<dbReference type="GO" id="GO:0043022">
    <property type="term" value="F:ribosome binding"/>
    <property type="evidence" value="ECO:0007669"/>
    <property type="project" value="UniProtKB-UniRule"/>
</dbReference>
<dbReference type="CDD" id="cd01890">
    <property type="entry name" value="LepA"/>
    <property type="match status" value="1"/>
</dbReference>
<evidence type="ECO:0000256" key="4">
    <source>
        <dbReference type="ARBA" id="ARBA00022801"/>
    </source>
</evidence>
<keyword evidence="6 8" id="KW-0342">GTP-binding</keyword>
<dbReference type="PRINTS" id="PR00315">
    <property type="entry name" value="ELONGATNFCT"/>
</dbReference>
<feature type="binding site" evidence="8">
    <location>
        <begin position="14"/>
        <end position="19"/>
    </location>
    <ligand>
        <name>GTP</name>
        <dbReference type="ChEBI" id="CHEBI:37565"/>
    </ligand>
</feature>
<dbReference type="GO" id="GO:0003746">
    <property type="term" value="F:translation elongation factor activity"/>
    <property type="evidence" value="ECO:0007669"/>
    <property type="project" value="UniProtKB-UniRule"/>
</dbReference>
<keyword evidence="10" id="KW-0251">Elongation factor</keyword>
<evidence type="ECO:0000256" key="7">
    <source>
        <dbReference type="ARBA" id="ARBA00023136"/>
    </source>
</evidence>
<dbReference type="InterPro" id="IPR041095">
    <property type="entry name" value="EFG_II"/>
</dbReference>
<evidence type="ECO:0000256" key="8">
    <source>
        <dbReference type="HAMAP-Rule" id="MF_00071"/>
    </source>
</evidence>
<reference evidence="10 11" key="1">
    <citation type="journal article" date="2016" name="Nat. Commun.">
        <title>Thousands of microbial genomes shed light on interconnected biogeochemical processes in an aquifer system.</title>
        <authorList>
            <person name="Anantharaman K."/>
            <person name="Brown C.T."/>
            <person name="Hug L.A."/>
            <person name="Sharon I."/>
            <person name="Castelle C.J."/>
            <person name="Probst A.J."/>
            <person name="Thomas B.C."/>
            <person name="Singh A."/>
            <person name="Wilkins M.J."/>
            <person name="Karaoz U."/>
            <person name="Brodie E.L."/>
            <person name="Williams K.H."/>
            <person name="Hubbard S.S."/>
            <person name="Banfield J.F."/>
        </authorList>
    </citation>
    <scope>NUCLEOTIDE SEQUENCE [LARGE SCALE GENOMIC DNA]</scope>
</reference>
<comment type="subcellular location">
    <subcellularLocation>
        <location evidence="8">Cell membrane</location>
        <topology evidence="8">Peripheral membrane protein</topology>
        <orientation evidence="8">Cytoplasmic side</orientation>
    </subcellularLocation>
</comment>
<keyword evidence="3 8" id="KW-0547">Nucleotide-binding</keyword>
<dbReference type="EMBL" id="MHMR01000007">
    <property type="protein sequence ID" value="OGZ31225.1"/>
    <property type="molecule type" value="Genomic_DNA"/>
</dbReference>
<dbReference type="PROSITE" id="PS51722">
    <property type="entry name" value="G_TR_2"/>
    <property type="match status" value="1"/>
</dbReference>
<accession>A0A1G2EZL7</accession>
<keyword evidence="5 8" id="KW-0648">Protein biosynthesis</keyword>
<evidence type="ECO:0000256" key="6">
    <source>
        <dbReference type="ARBA" id="ARBA00023134"/>
    </source>
</evidence>
<dbReference type="Gene3D" id="3.30.70.2570">
    <property type="entry name" value="Elongation factor 4, C-terminal domain"/>
    <property type="match status" value="1"/>
</dbReference>